<evidence type="ECO:0000256" key="5">
    <source>
        <dbReference type="ARBA" id="ARBA00022692"/>
    </source>
</evidence>
<evidence type="ECO:0000256" key="6">
    <source>
        <dbReference type="ARBA" id="ARBA00022989"/>
    </source>
</evidence>
<evidence type="ECO:0000256" key="1">
    <source>
        <dbReference type="ARBA" id="ARBA00004651"/>
    </source>
</evidence>
<keyword evidence="7" id="KW-0406">Ion transport</keyword>
<dbReference type="FunFam" id="1.10.287.570:FF:000002">
    <property type="entry name" value="Solute carrier family 4 member 11"/>
    <property type="match status" value="1"/>
</dbReference>
<feature type="region of interest" description="Disordered" evidence="10">
    <location>
        <begin position="1"/>
        <end position="20"/>
    </location>
</feature>
<dbReference type="InterPro" id="IPR016152">
    <property type="entry name" value="PTrfase/Anion_transptr"/>
</dbReference>
<evidence type="ECO:0000256" key="7">
    <source>
        <dbReference type="ARBA" id="ARBA00023065"/>
    </source>
</evidence>
<feature type="transmembrane region" description="Helical" evidence="11">
    <location>
        <begin position="277"/>
        <end position="298"/>
    </location>
</feature>
<dbReference type="SUPFAM" id="SSF55804">
    <property type="entry name" value="Phoshotransferase/anion transport protein"/>
    <property type="match status" value="1"/>
</dbReference>
<feature type="transmembrane region" description="Helical" evidence="11">
    <location>
        <begin position="437"/>
        <end position="456"/>
    </location>
</feature>
<dbReference type="PANTHER" id="PTHR11453:SF127">
    <property type="entry name" value="SOLUTE CARRIER FAMILY 4 MEMBER 11"/>
    <property type="match status" value="1"/>
</dbReference>
<comment type="subcellular location">
    <subcellularLocation>
        <location evidence="1">Cell membrane</location>
        <topology evidence="1">Multi-pass membrane protein</topology>
    </subcellularLocation>
</comment>
<evidence type="ECO:0000256" key="4">
    <source>
        <dbReference type="ARBA" id="ARBA00022475"/>
    </source>
</evidence>
<dbReference type="AlphaFoldDB" id="A0A8C2XV37"/>
<feature type="transmembrane region" description="Helical" evidence="11">
    <location>
        <begin position="325"/>
        <end position="346"/>
    </location>
</feature>
<evidence type="ECO:0000256" key="3">
    <source>
        <dbReference type="ARBA" id="ARBA00022448"/>
    </source>
</evidence>
<keyword evidence="6 11" id="KW-1133">Transmembrane helix</keyword>
<dbReference type="InterPro" id="IPR003020">
    <property type="entry name" value="HCO3_transpt_euk"/>
</dbReference>
<keyword evidence="14" id="KW-1185">Reference proteome</keyword>
<feature type="transmembrane region" description="Helical" evidence="11">
    <location>
        <begin position="561"/>
        <end position="583"/>
    </location>
</feature>
<dbReference type="Ensembl" id="ENSCLMT00005023126.1">
    <property type="protein sequence ID" value="ENSCLMP00005022052.1"/>
    <property type="gene ID" value="ENSCLMG00005009761.1"/>
</dbReference>
<gene>
    <name evidence="13" type="primary">LOC117737442</name>
</gene>
<evidence type="ECO:0000313" key="14">
    <source>
        <dbReference type="Proteomes" id="UP000694565"/>
    </source>
</evidence>
<feature type="domain" description="Bicarbonate transporter-like transmembrane" evidence="12">
    <location>
        <begin position="311"/>
        <end position="750"/>
    </location>
</feature>
<dbReference type="GO" id="GO:0050801">
    <property type="term" value="P:monoatomic ion homeostasis"/>
    <property type="evidence" value="ECO:0007669"/>
    <property type="project" value="TreeGrafter"/>
</dbReference>
<evidence type="ECO:0000256" key="8">
    <source>
        <dbReference type="ARBA" id="ARBA00023136"/>
    </source>
</evidence>
<evidence type="ECO:0000256" key="2">
    <source>
        <dbReference type="ARBA" id="ARBA00010993"/>
    </source>
</evidence>
<keyword evidence="8 11" id="KW-0472">Membrane</keyword>
<feature type="transmembrane region" description="Helical" evidence="11">
    <location>
        <begin position="519"/>
        <end position="541"/>
    </location>
</feature>
<keyword evidence="5 11" id="KW-0812">Transmembrane</keyword>
<dbReference type="FunFam" id="3.40.930.10:FF:000019">
    <property type="entry name" value="Solute carrier family 4 member 11"/>
    <property type="match status" value="1"/>
</dbReference>
<evidence type="ECO:0000313" key="13">
    <source>
        <dbReference type="Ensembl" id="ENSCLMP00005022052.1"/>
    </source>
</evidence>
<keyword evidence="3" id="KW-0813">Transport</keyword>
<protein>
    <submittedName>
        <fullName evidence="13">Solute carrier family 4 member 11</fullName>
    </submittedName>
</protein>
<evidence type="ECO:0000256" key="9">
    <source>
        <dbReference type="SAM" id="Coils"/>
    </source>
</evidence>
<reference evidence="13" key="2">
    <citation type="submission" date="2025-09" db="UniProtKB">
        <authorList>
            <consortium name="Ensembl"/>
        </authorList>
    </citation>
    <scope>IDENTIFICATION</scope>
</reference>
<dbReference type="Gene3D" id="1.10.287.570">
    <property type="entry name" value="Helical hairpin bin"/>
    <property type="match status" value="1"/>
</dbReference>
<dbReference type="PANTHER" id="PTHR11453">
    <property type="entry name" value="ANION EXCHANGE PROTEIN"/>
    <property type="match status" value="1"/>
</dbReference>
<accession>A0A8C2XV37</accession>
<keyword evidence="4" id="KW-1003">Cell membrane</keyword>
<dbReference type="PRINTS" id="PR01231">
    <property type="entry name" value="HCO3TRNSPORT"/>
</dbReference>
<proteinExistence type="inferred from homology"/>
<feature type="transmembrane region" description="Helical" evidence="11">
    <location>
        <begin position="718"/>
        <end position="738"/>
    </location>
</feature>
<feature type="transmembrane region" description="Helical" evidence="11">
    <location>
        <begin position="476"/>
        <end position="498"/>
    </location>
</feature>
<feature type="coiled-coil region" evidence="9">
    <location>
        <begin position="391"/>
        <end position="418"/>
    </location>
</feature>
<keyword evidence="9" id="KW-0175">Coiled coil</keyword>
<dbReference type="Proteomes" id="UP000694565">
    <property type="component" value="Unplaced"/>
</dbReference>
<dbReference type="InterPro" id="IPR011531">
    <property type="entry name" value="HCO3_transpt-like_TM_dom"/>
</dbReference>
<evidence type="ECO:0000256" key="10">
    <source>
        <dbReference type="SAM" id="MobiDB-lite"/>
    </source>
</evidence>
<feature type="transmembrane region" description="Helical" evidence="11">
    <location>
        <begin position="693"/>
        <end position="712"/>
    </location>
</feature>
<dbReference type="GO" id="GO:0005452">
    <property type="term" value="F:solute:inorganic anion antiporter activity"/>
    <property type="evidence" value="ECO:0007669"/>
    <property type="project" value="InterPro"/>
</dbReference>
<dbReference type="Pfam" id="PF00955">
    <property type="entry name" value="HCO3_cotransp"/>
    <property type="match status" value="1"/>
</dbReference>
<evidence type="ECO:0000256" key="11">
    <source>
        <dbReference type="SAM" id="Phobius"/>
    </source>
</evidence>
<dbReference type="GeneTree" id="ENSGT00940000154894"/>
<organism evidence="13 14">
    <name type="scientific">Cyclopterus lumpus</name>
    <name type="common">Lumpsucker</name>
    <dbReference type="NCBI Taxonomy" id="8103"/>
    <lineage>
        <taxon>Eukaryota</taxon>
        <taxon>Metazoa</taxon>
        <taxon>Chordata</taxon>
        <taxon>Craniata</taxon>
        <taxon>Vertebrata</taxon>
        <taxon>Euteleostomi</taxon>
        <taxon>Actinopterygii</taxon>
        <taxon>Neopterygii</taxon>
        <taxon>Teleostei</taxon>
        <taxon>Neoteleostei</taxon>
        <taxon>Acanthomorphata</taxon>
        <taxon>Eupercaria</taxon>
        <taxon>Perciformes</taxon>
        <taxon>Cottioidei</taxon>
        <taxon>Cottales</taxon>
        <taxon>Cyclopteridae</taxon>
        <taxon>Cyclopterus</taxon>
    </lineage>
</organism>
<name>A0A8C2XV37_CYCLU</name>
<dbReference type="GO" id="GO:0016323">
    <property type="term" value="C:basolateral plasma membrane"/>
    <property type="evidence" value="ECO:0007669"/>
    <property type="project" value="TreeGrafter"/>
</dbReference>
<dbReference type="GO" id="GO:0006820">
    <property type="term" value="P:monoatomic anion transport"/>
    <property type="evidence" value="ECO:0007669"/>
    <property type="project" value="InterPro"/>
</dbReference>
<sequence length="751" mass="85000">EQEDCGQDSPAAHREHNYDKQIQTGYVKPMNFQEEVRAHRDLDSFLAQASILLDERAATLDEVLRRMLTQVEDSDGSCDADEVMNSLFTDAGGKEFTVHLLSETIQGVTATSTGVHYQQSWLCILSNVRNLQRRHVCIARLERPQNWGVNCCEARYVILILAPPRTKSTKTAVELGRTFATMFSDISFRQKLLEAKTQEEFKQELVNQRQRLSVVTEKSVVEEVEDSDPRVPVPSILYTYCKDFFKAGKGVYDDLRRRLPLYPSDFTDGMTGKDRCLLKYTTTAIFLYIAILLPAIAFGSLNDESTRGQIVIRGICDDYNLDFNAFYACIGLWNSLFLILGGLFNVSLFMKLFKRSTEEVIALFISIAFVGDAVKGTVKIFHHFYHGPTLATNATVVLQQLNELLEQVKNQTMEHSNETVPIFLPESLVVTTRERPVLCLLLMLGTLWLGYSLYLIKRSPYLNGKIREVVSDCALPISVVVCSFIGSYLFLDIQLPMFSVHGGPIFKFPQFDKLSGMNMLSAAGLGFLLALLIFIDQNIVISLTHVPEHKLLKGTAFHWDLMLTGFINILMSCLGLPWMHAAFPHSSLHARQLAKVEQHVENGHLYTTIVSVKETRLTSLVANILIGLSAFMLPIPLQWIPKPVLYGLFLYIAATSLDGNQMVDRMALLLKEQTSYPPTHYIRRVPQRKVHSFTALQMIQLIILCAFGMYPLPYMKMVFPLMMILLVPVRISLLPKIIDAKYLDIMDAQHM</sequence>
<reference evidence="13" key="1">
    <citation type="submission" date="2025-08" db="UniProtKB">
        <authorList>
            <consortium name="Ensembl"/>
        </authorList>
    </citation>
    <scope>IDENTIFICATION</scope>
</reference>
<dbReference type="Gene3D" id="3.40.930.10">
    <property type="entry name" value="Mannitol-specific EII, Chain A"/>
    <property type="match status" value="1"/>
</dbReference>
<evidence type="ECO:0000259" key="12">
    <source>
        <dbReference type="Pfam" id="PF00955"/>
    </source>
</evidence>
<feature type="transmembrane region" description="Helical" evidence="11">
    <location>
        <begin position="645"/>
        <end position="663"/>
    </location>
</feature>
<comment type="similarity">
    <text evidence="2">Belongs to the anion exchanger (TC 2.A.31) family.</text>
</comment>